<reference evidence="3" key="1">
    <citation type="submission" date="2014-03" db="EMBL/GenBank/DDBJ databases">
        <authorList>
            <person name="Aksoy S."/>
            <person name="Warren W."/>
            <person name="Wilson R.K."/>
        </authorList>
    </citation>
    <scope>NUCLEOTIDE SEQUENCE [LARGE SCALE GENOMIC DNA]</scope>
    <source>
        <strain evidence="3">IAEA</strain>
    </source>
</reference>
<dbReference type="Proteomes" id="UP000091820">
    <property type="component" value="Unassembled WGS sequence"/>
</dbReference>
<reference evidence="2" key="2">
    <citation type="submission" date="2020-05" db="UniProtKB">
        <authorList>
            <consortium name="EnsemblMetazoa"/>
        </authorList>
    </citation>
    <scope>IDENTIFICATION</scope>
    <source>
        <strain evidence="2">IAEA</strain>
    </source>
</reference>
<organism evidence="2 3">
    <name type="scientific">Glossina brevipalpis</name>
    <dbReference type="NCBI Taxonomy" id="37001"/>
    <lineage>
        <taxon>Eukaryota</taxon>
        <taxon>Metazoa</taxon>
        <taxon>Ecdysozoa</taxon>
        <taxon>Arthropoda</taxon>
        <taxon>Hexapoda</taxon>
        <taxon>Insecta</taxon>
        <taxon>Pterygota</taxon>
        <taxon>Neoptera</taxon>
        <taxon>Endopterygota</taxon>
        <taxon>Diptera</taxon>
        <taxon>Brachycera</taxon>
        <taxon>Muscomorpha</taxon>
        <taxon>Hippoboscoidea</taxon>
        <taxon>Glossinidae</taxon>
        <taxon>Glossina</taxon>
    </lineage>
</organism>
<dbReference type="VEuPathDB" id="VectorBase:GBRI008346"/>
<feature type="compositionally biased region" description="Low complexity" evidence="1">
    <location>
        <begin position="131"/>
        <end position="141"/>
    </location>
</feature>
<evidence type="ECO:0000256" key="1">
    <source>
        <dbReference type="SAM" id="MobiDB-lite"/>
    </source>
</evidence>
<sequence length="157" mass="17941">MINYQVRIVIFLIALQSTNEIKGVSMWSRETTINTFQIGILLSGINYYCYAIKTSRQEKAIEDEVIGNKSTVMELEQKDRKIQKTKTDINSILTANIDAIETSLQSSKMENADVNKQEERKIEKSESIGNSSRTSTTSSETMSRKKTVRTSKELRKY</sequence>
<evidence type="ECO:0000313" key="2">
    <source>
        <dbReference type="EnsemblMetazoa" id="GBRI008346-PC"/>
    </source>
</evidence>
<feature type="compositionally biased region" description="Basic and acidic residues" evidence="1">
    <location>
        <begin position="110"/>
        <end position="126"/>
    </location>
</feature>
<dbReference type="AlphaFoldDB" id="A0A1A9W6W0"/>
<keyword evidence="3" id="KW-1185">Reference proteome</keyword>
<accession>A0A1A9W6W0</accession>
<dbReference type="EnsemblMetazoa" id="GBRI008346-RC">
    <property type="protein sequence ID" value="GBRI008346-PC"/>
    <property type="gene ID" value="GBRI008346"/>
</dbReference>
<proteinExistence type="predicted"/>
<name>A0A1A9W6W0_9MUSC</name>
<protein>
    <submittedName>
        <fullName evidence="2">Uncharacterized protein</fullName>
    </submittedName>
</protein>
<evidence type="ECO:0000313" key="3">
    <source>
        <dbReference type="Proteomes" id="UP000091820"/>
    </source>
</evidence>
<feature type="region of interest" description="Disordered" evidence="1">
    <location>
        <begin position="106"/>
        <end position="157"/>
    </location>
</feature>